<dbReference type="PANTHER" id="PTHR42895">
    <property type="entry name" value="IRON-SULFUR CLUSTER-BINDING PROTEIN-RELATED"/>
    <property type="match status" value="1"/>
</dbReference>
<evidence type="ECO:0000313" key="3">
    <source>
        <dbReference type="Proteomes" id="UP000250003"/>
    </source>
</evidence>
<dbReference type="InterPro" id="IPR001041">
    <property type="entry name" value="2Fe-2S_ferredoxin-type"/>
</dbReference>
<gene>
    <name evidence="2" type="ORF">DQQ01_04315</name>
</gene>
<dbReference type="InterPro" id="IPR041414">
    <property type="entry name" value="Raco-like_middle"/>
</dbReference>
<dbReference type="InterPro" id="IPR052911">
    <property type="entry name" value="Corrinoid_activation_enz"/>
</dbReference>
<dbReference type="Pfam" id="PF14574">
    <property type="entry name" value="RACo_C_ter"/>
    <property type="match status" value="1"/>
</dbReference>
<dbReference type="KEGG" id="blau:DQQ01_04315"/>
<dbReference type="SUPFAM" id="SSF53067">
    <property type="entry name" value="Actin-like ATPase domain"/>
    <property type="match status" value="1"/>
</dbReference>
<dbReference type="OrthoDB" id="9810588at2"/>
<accession>A0A2Z4U8X4</accession>
<protein>
    <recommendedName>
        <fullName evidence="1">2Fe-2S ferredoxin-type domain-containing protein</fullName>
    </recommendedName>
</protein>
<feature type="domain" description="2Fe-2S ferredoxin-type" evidence="1">
    <location>
        <begin position="9"/>
        <end position="102"/>
    </location>
</feature>
<keyword evidence="3" id="KW-1185">Reference proteome</keyword>
<dbReference type="SUPFAM" id="SSF54292">
    <property type="entry name" value="2Fe-2S ferredoxin-like"/>
    <property type="match status" value="1"/>
</dbReference>
<dbReference type="Gene3D" id="3.30.420.480">
    <property type="entry name" value="Domain of unknown function (DUF4445)"/>
    <property type="match status" value="1"/>
</dbReference>
<dbReference type="GO" id="GO:0051536">
    <property type="term" value="F:iron-sulfur cluster binding"/>
    <property type="evidence" value="ECO:0007669"/>
    <property type="project" value="InterPro"/>
</dbReference>
<dbReference type="InterPro" id="IPR042259">
    <property type="entry name" value="Raco-like_middle_sf"/>
</dbReference>
<dbReference type="Pfam" id="PF00111">
    <property type="entry name" value="Fer2"/>
    <property type="match status" value="1"/>
</dbReference>
<dbReference type="CDD" id="cd00207">
    <property type="entry name" value="fer2"/>
    <property type="match status" value="1"/>
</dbReference>
<reference evidence="3" key="1">
    <citation type="submission" date="2018-06" db="EMBL/GenBank/DDBJ databases">
        <title>Description of Blautia argi sp. nov., a new anaerobic isolated from dog feces.</title>
        <authorList>
            <person name="Chang Y.-H."/>
            <person name="Paek J."/>
            <person name="Shin Y."/>
        </authorList>
    </citation>
    <scope>NUCLEOTIDE SEQUENCE [LARGE SCALE GENOMIC DNA]</scope>
    <source>
        <strain evidence="3">KCTC 15426</strain>
    </source>
</reference>
<evidence type="ECO:0000313" key="2">
    <source>
        <dbReference type="EMBL" id="AWY97497.1"/>
    </source>
</evidence>
<dbReference type="InterPro" id="IPR027980">
    <property type="entry name" value="RACo_C"/>
</dbReference>
<dbReference type="Gene3D" id="3.10.20.30">
    <property type="match status" value="1"/>
</dbReference>
<dbReference type="Pfam" id="PF17651">
    <property type="entry name" value="Raco_middle"/>
    <property type="match status" value="1"/>
</dbReference>
<dbReference type="EMBL" id="CP030280">
    <property type="protein sequence ID" value="AWY97497.1"/>
    <property type="molecule type" value="Genomic_DNA"/>
</dbReference>
<name>A0A2Z4U8X4_9FIRM</name>
<dbReference type="InterPro" id="IPR036010">
    <property type="entry name" value="2Fe-2S_ferredoxin-like_sf"/>
</dbReference>
<dbReference type="PROSITE" id="PS51085">
    <property type="entry name" value="2FE2S_FER_2"/>
    <property type="match status" value="1"/>
</dbReference>
<sequence length="528" mass="58254">MQVKENKMIRITVLEEEKQYQILCEEKKSIMQALLLANAEISALCGGKGICGKCKIKFLKGKTEPSDKDRKTFSEKELEDGYRLACTAYPRETAVIQLYMQKEQKIKVVAETEEKPYNGTAYRKDSDFGIAVDIGTTTIAMQLLEKSKKESISAYTGLNPQRSYGADVMSRIDAANHGWGEQLQKKIEEALEVGFSELIGKADILKEKVEEIIISGNTTMIHLLLGYSCETLGVAPFIPVNTGAVRTDSEKLFPNSGLKCSVKIIPGFSAFVGGDITAGLYYCQMQKKEGTNLFIDLGTNGEMAIGNREKILVTSVAAGPAFEGGNISCGIGSVPGAICKVDMKGRKIESLETIDGKEPLGICGSGVLEAVFELVKEAIIDETGLLEEPYFDNGFLLDEQRGKNPIVINQKDIREIQLAKSAVRAGIEVLLKRFGSTYKDIENVYLSGGFGYYVNVEKAIGIGMLPRELSRKIKPVGNTALAGAKKLLFQNAEWKKLRKLTDMVQEINLGGDKEFQEFYMEYLYFTLK</sequence>
<evidence type="ECO:0000259" key="1">
    <source>
        <dbReference type="PROSITE" id="PS51085"/>
    </source>
</evidence>
<organism evidence="2 3">
    <name type="scientific">Blautia argi</name>
    <dbReference type="NCBI Taxonomy" id="1912897"/>
    <lineage>
        <taxon>Bacteria</taxon>
        <taxon>Bacillati</taxon>
        <taxon>Bacillota</taxon>
        <taxon>Clostridia</taxon>
        <taxon>Lachnospirales</taxon>
        <taxon>Lachnospiraceae</taxon>
        <taxon>Blautia</taxon>
    </lineage>
</organism>
<dbReference type="Proteomes" id="UP000250003">
    <property type="component" value="Chromosome"/>
</dbReference>
<proteinExistence type="predicted"/>
<dbReference type="AlphaFoldDB" id="A0A2Z4U8X4"/>
<dbReference type="PANTHER" id="PTHR42895:SF2">
    <property type="entry name" value="IRON-SULFUR CLUSTER PROTEIN"/>
    <property type="match status" value="1"/>
</dbReference>
<dbReference type="InterPro" id="IPR012675">
    <property type="entry name" value="Beta-grasp_dom_sf"/>
</dbReference>
<dbReference type="InterPro" id="IPR043129">
    <property type="entry name" value="ATPase_NBD"/>
</dbReference>